<evidence type="ECO:0000313" key="3">
    <source>
        <dbReference type="EMBL" id="MDJ1183070.1"/>
    </source>
</evidence>
<comment type="caution">
    <text evidence="3">The sequence shown here is derived from an EMBL/GenBank/DDBJ whole genome shotgun (WGS) entry which is preliminary data.</text>
</comment>
<name>A0ABT7BV59_9CYAN</name>
<feature type="compositionally biased region" description="Low complexity" evidence="2">
    <location>
        <begin position="234"/>
        <end position="245"/>
    </location>
</feature>
<protein>
    <submittedName>
        <fullName evidence="3">Phage tail protein</fullName>
    </submittedName>
</protein>
<sequence length="296" mass="33063">MFGGSSLASFANRSSLSAIRQAMNRQNAAAQQRSQQTQPMQPRTRQVSKPNLRKPPNQWTMHRSNYILTNRFYVEIGNEIKASFSECSGFGVNLKKETLLEGGLNERQHVLVGHAEFDDVTLKRGMTNDITFWDWLSETLISYPKTRHNINILLFNQAGETQLSWSLLDAIPISWKAPAFQAESSSVAIEELTLAYEGIELVSPGSRTKQVDLQSVRNSTQNMGPSPAQLRSAQQTSQPQTPQLSPQVQAQIQALQNQANVLQAQMKTVPSFMQAPLQAQMQVLQAQIQALKNQGR</sequence>
<keyword evidence="1" id="KW-0175">Coiled coil</keyword>
<dbReference type="Pfam" id="PF06841">
    <property type="entry name" value="Phage_T4_gp19"/>
    <property type="match status" value="1"/>
</dbReference>
<accession>A0ABT7BV59</accession>
<dbReference type="RefSeq" id="WP_283757723.1">
    <property type="nucleotide sequence ID" value="NZ_JAQOSQ010000005.1"/>
</dbReference>
<dbReference type="NCBIfam" id="TIGR02241">
    <property type="entry name" value="conserved hypothetical phage tail region protein"/>
    <property type="match status" value="1"/>
</dbReference>
<dbReference type="InterPro" id="IPR011747">
    <property type="entry name" value="CHP02241"/>
</dbReference>
<reference evidence="3 4" key="1">
    <citation type="submission" date="2023-01" db="EMBL/GenBank/DDBJ databases">
        <title>Novel diversity within Roseofilum (Cyanobacteria; Desertifilaceae) from marine benthic mats with descriptions of four novel species.</title>
        <authorList>
            <person name="Wang Y."/>
            <person name="Berthold D.E."/>
            <person name="Hu J."/>
            <person name="Lefler F.W."/>
            <person name="Laughinghouse H.D. IV."/>
        </authorList>
    </citation>
    <scope>NUCLEOTIDE SEQUENCE [LARGE SCALE GENOMIC DNA]</scope>
    <source>
        <strain evidence="3 4">BLCC-M143</strain>
    </source>
</reference>
<feature type="region of interest" description="Disordered" evidence="2">
    <location>
        <begin position="22"/>
        <end position="59"/>
    </location>
</feature>
<dbReference type="PANTHER" id="PTHR38009:SF1">
    <property type="entry name" value="CONSERVED HYPOTHETICAL PHAGE TAIL PROTEIN"/>
    <property type="match status" value="1"/>
</dbReference>
<dbReference type="PANTHER" id="PTHR38009">
    <property type="entry name" value="CONSERVED HYPOTHETICAL PHAGE TAIL PROTEIN"/>
    <property type="match status" value="1"/>
</dbReference>
<evidence type="ECO:0000256" key="2">
    <source>
        <dbReference type="SAM" id="MobiDB-lite"/>
    </source>
</evidence>
<feature type="compositionally biased region" description="Low complexity" evidence="2">
    <location>
        <begin position="22"/>
        <end position="45"/>
    </location>
</feature>
<dbReference type="InterPro" id="IPR010667">
    <property type="entry name" value="Phage_T4_Gp19"/>
</dbReference>
<evidence type="ECO:0000313" key="4">
    <source>
        <dbReference type="Proteomes" id="UP001232992"/>
    </source>
</evidence>
<feature type="coiled-coil region" evidence="1">
    <location>
        <begin position="245"/>
        <end position="294"/>
    </location>
</feature>
<dbReference type="EMBL" id="JAQOSQ010000005">
    <property type="protein sequence ID" value="MDJ1183070.1"/>
    <property type="molecule type" value="Genomic_DNA"/>
</dbReference>
<organism evidence="3 4">
    <name type="scientific">Roseofilum casamattae BLCC-M143</name>
    <dbReference type="NCBI Taxonomy" id="3022442"/>
    <lineage>
        <taxon>Bacteria</taxon>
        <taxon>Bacillati</taxon>
        <taxon>Cyanobacteriota</taxon>
        <taxon>Cyanophyceae</taxon>
        <taxon>Desertifilales</taxon>
        <taxon>Desertifilaceae</taxon>
        <taxon>Roseofilum</taxon>
        <taxon>Roseofilum casamattae</taxon>
    </lineage>
</organism>
<feature type="region of interest" description="Disordered" evidence="2">
    <location>
        <begin position="218"/>
        <end position="245"/>
    </location>
</feature>
<dbReference type="Proteomes" id="UP001232992">
    <property type="component" value="Unassembled WGS sequence"/>
</dbReference>
<evidence type="ECO:0000256" key="1">
    <source>
        <dbReference type="SAM" id="Coils"/>
    </source>
</evidence>
<gene>
    <name evidence="3" type="ORF">PMH09_07675</name>
</gene>
<proteinExistence type="predicted"/>
<feature type="compositionally biased region" description="Polar residues" evidence="2">
    <location>
        <begin position="218"/>
        <end position="233"/>
    </location>
</feature>
<keyword evidence="4" id="KW-1185">Reference proteome</keyword>